<dbReference type="Proteomes" id="UP001054902">
    <property type="component" value="Unassembled WGS sequence"/>
</dbReference>
<reference evidence="2 3" key="1">
    <citation type="journal article" date="2021" name="Sci. Rep.">
        <title>The genome of the diatom Chaetoceros tenuissimus carries an ancient integrated fragment of an extant virus.</title>
        <authorList>
            <person name="Hongo Y."/>
            <person name="Kimura K."/>
            <person name="Takaki Y."/>
            <person name="Yoshida Y."/>
            <person name="Baba S."/>
            <person name="Kobayashi G."/>
            <person name="Nagasaki K."/>
            <person name="Hano T."/>
            <person name="Tomaru Y."/>
        </authorList>
    </citation>
    <scope>NUCLEOTIDE SEQUENCE [LARGE SCALE GENOMIC DNA]</scope>
    <source>
        <strain evidence="2 3">NIES-3715</strain>
    </source>
</reference>
<gene>
    <name evidence="2" type="ORF">CTEN210_13087</name>
</gene>
<comment type="caution">
    <text evidence="2">The sequence shown here is derived from an EMBL/GenBank/DDBJ whole genome shotgun (WGS) entry which is preliminary data.</text>
</comment>
<name>A0AAD3HAW3_9STRA</name>
<keyword evidence="3" id="KW-1185">Reference proteome</keyword>
<evidence type="ECO:0000256" key="1">
    <source>
        <dbReference type="SAM" id="MobiDB-lite"/>
    </source>
</evidence>
<feature type="compositionally biased region" description="Polar residues" evidence="1">
    <location>
        <begin position="170"/>
        <end position="180"/>
    </location>
</feature>
<sequence length="483" mass="54336">MDISVMFAPIMAMATVVKICVCAGIRAYSNGGSLDYTKSGNVKVLPKIKAYVNSNSLAKEDEKQRKSQQKESKQTKSTIKKLPPICSLDSPAPLQTKEEVFLNHHEKYLGYIRHTKKTVKKCPSEFRNIPTPLIHNKTNPLPAANTTIPVYTNPLAAPTHVPAVGPQQQKEATRATQQHQADLPPGKSLHFVDIDTDDVGPCGIIFDPDRTFSRADLKEYHPNAEEFPMRVQEAIIEAHGVFPKITKHLHEKHAANTQSPHVQWPYQARIEQCSITSQDTLVYTNPIKSMKQQIKYTPSTVRLYGFTLNVLARLHPCWMRALDQLANIILVTRLLPPQLKLTGRVLIDKPDSTDKRPISILHAYDSYIVAQALSSIVEKLGIYDDTIAAYRPGHSCDDCTLNHLLAVQDTLDRPEEDILLCQIDEDKEKFFDRITTELQMLPFHLMGFPPKGFIEWIAESLHNVTVLTTIPYGPVKTSFYCGI</sequence>
<feature type="region of interest" description="Disordered" evidence="1">
    <location>
        <begin position="56"/>
        <end position="83"/>
    </location>
</feature>
<evidence type="ECO:0000313" key="2">
    <source>
        <dbReference type="EMBL" id="GFH56611.1"/>
    </source>
</evidence>
<evidence type="ECO:0000313" key="3">
    <source>
        <dbReference type="Proteomes" id="UP001054902"/>
    </source>
</evidence>
<accession>A0AAD3HAW3</accession>
<organism evidence="2 3">
    <name type="scientific">Chaetoceros tenuissimus</name>
    <dbReference type="NCBI Taxonomy" id="426638"/>
    <lineage>
        <taxon>Eukaryota</taxon>
        <taxon>Sar</taxon>
        <taxon>Stramenopiles</taxon>
        <taxon>Ochrophyta</taxon>
        <taxon>Bacillariophyta</taxon>
        <taxon>Coscinodiscophyceae</taxon>
        <taxon>Chaetocerotophycidae</taxon>
        <taxon>Chaetocerotales</taxon>
        <taxon>Chaetocerotaceae</taxon>
        <taxon>Chaetoceros</taxon>
    </lineage>
</organism>
<dbReference type="AlphaFoldDB" id="A0AAD3HAW3"/>
<protein>
    <submittedName>
        <fullName evidence="2">Uncharacterized protein</fullName>
    </submittedName>
</protein>
<dbReference type="EMBL" id="BLLK01000054">
    <property type="protein sequence ID" value="GFH56611.1"/>
    <property type="molecule type" value="Genomic_DNA"/>
</dbReference>
<feature type="region of interest" description="Disordered" evidence="1">
    <location>
        <begin position="170"/>
        <end position="189"/>
    </location>
</feature>
<feature type="compositionally biased region" description="Basic and acidic residues" evidence="1">
    <location>
        <begin position="58"/>
        <end position="74"/>
    </location>
</feature>
<proteinExistence type="predicted"/>